<gene>
    <name evidence="31" type="ORF">Sya03_20590</name>
</gene>
<evidence type="ECO:0000256" key="25">
    <source>
        <dbReference type="ARBA" id="ARBA00077090"/>
    </source>
</evidence>
<comment type="catalytic activity">
    <reaction evidence="20">
        <text>octadecanoyl-CoA + oxidized [electron-transfer flavoprotein] + H(+) = (2E)-octadecenoyl-CoA + reduced [electron-transfer flavoprotein]</text>
        <dbReference type="Rhea" id="RHEA:47240"/>
        <dbReference type="Rhea" id="RHEA-COMP:10685"/>
        <dbReference type="Rhea" id="RHEA-COMP:10686"/>
        <dbReference type="ChEBI" id="CHEBI:15378"/>
        <dbReference type="ChEBI" id="CHEBI:57394"/>
        <dbReference type="ChEBI" id="CHEBI:57692"/>
        <dbReference type="ChEBI" id="CHEBI:58307"/>
        <dbReference type="ChEBI" id="CHEBI:71412"/>
    </reaction>
</comment>
<dbReference type="InterPro" id="IPR036250">
    <property type="entry name" value="AcylCo_DH-like_C"/>
</dbReference>
<dbReference type="Pfam" id="PF02770">
    <property type="entry name" value="Acyl-CoA_dh_M"/>
    <property type="match status" value="1"/>
</dbReference>
<dbReference type="FunFam" id="1.20.140.10:FF:000016">
    <property type="entry name" value="Acyl-CoA dehydrogenase FadE5"/>
    <property type="match status" value="1"/>
</dbReference>
<dbReference type="InterPro" id="IPR052166">
    <property type="entry name" value="Diverse_Acyl-CoA_DH"/>
</dbReference>
<accession>A0A8J3Y782</accession>
<proteinExistence type="inferred from homology"/>
<comment type="caution">
    <text evidence="31">The sequence shown here is derived from an EMBL/GenBank/DDBJ whole genome shotgun (WGS) entry which is preliminary data.</text>
</comment>
<dbReference type="EC" id="1.3.8.7" evidence="5"/>
<evidence type="ECO:0000256" key="22">
    <source>
        <dbReference type="ARBA" id="ARBA00054301"/>
    </source>
</evidence>
<evidence type="ECO:0000313" key="31">
    <source>
        <dbReference type="EMBL" id="GIJ02707.1"/>
    </source>
</evidence>
<evidence type="ECO:0000256" key="24">
    <source>
        <dbReference type="ARBA" id="ARBA00075470"/>
    </source>
</evidence>
<evidence type="ECO:0000256" key="9">
    <source>
        <dbReference type="ARBA" id="ARBA00022827"/>
    </source>
</evidence>
<evidence type="ECO:0000256" key="19">
    <source>
        <dbReference type="ARBA" id="ARBA00050703"/>
    </source>
</evidence>
<dbReference type="SUPFAM" id="SSF47203">
    <property type="entry name" value="Acyl-CoA dehydrogenase C-terminal domain-like"/>
    <property type="match status" value="1"/>
</dbReference>
<feature type="domain" description="Acyl-CoA dehydrogenase/oxidase C-terminal" evidence="28">
    <location>
        <begin position="290"/>
        <end position="460"/>
    </location>
</feature>
<evidence type="ECO:0000256" key="20">
    <source>
        <dbReference type="ARBA" id="ARBA00050877"/>
    </source>
</evidence>
<evidence type="ECO:0000259" key="29">
    <source>
        <dbReference type="Pfam" id="PF02770"/>
    </source>
</evidence>
<dbReference type="RefSeq" id="WP_203938002.1">
    <property type="nucleotide sequence ID" value="NZ_BAAAGJ010000009.1"/>
</dbReference>
<evidence type="ECO:0000256" key="14">
    <source>
        <dbReference type="ARBA" id="ARBA00048375"/>
    </source>
</evidence>
<comment type="function">
    <text evidence="22">Acyl-CoA dehydrogenase that exhibits broad specificity for linear acyl-CoA substrates, with a preference for long-chain substrates.</text>
</comment>
<comment type="subunit">
    <text evidence="4">Homodimer.</text>
</comment>
<evidence type="ECO:0000256" key="6">
    <source>
        <dbReference type="ARBA" id="ARBA00012040"/>
    </source>
</evidence>
<evidence type="ECO:0000256" key="21">
    <source>
        <dbReference type="ARBA" id="ARBA00052387"/>
    </source>
</evidence>
<keyword evidence="9 27" id="KW-0274">FAD</keyword>
<evidence type="ECO:0000256" key="10">
    <source>
        <dbReference type="ARBA" id="ARBA00022832"/>
    </source>
</evidence>
<evidence type="ECO:0000256" key="17">
    <source>
        <dbReference type="ARBA" id="ARBA00050336"/>
    </source>
</evidence>
<dbReference type="EC" id="1.3.8.8" evidence="6"/>
<dbReference type="GO" id="GO:0006631">
    <property type="term" value="P:fatty acid metabolic process"/>
    <property type="evidence" value="ECO:0007669"/>
    <property type="project" value="UniProtKB-KW"/>
</dbReference>
<dbReference type="PANTHER" id="PTHR42803">
    <property type="entry name" value="ACYL-COA DEHYDROGENASE"/>
    <property type="match status" value="1"/>
</dbReference>
<dbReference type="Gene3D" id="1.20.140.10">
    <property type="entry name" value="Butyryl-CoA Dehydrogenase, subunit A, domain 3"/>
    <property type="match status" value="1"/>
</dbReference>
<evidence type="ECO:0000256" key="5">
    <source>
        <dbReference type="ARBA" id="ARBA00012033"/>
    </source>
</evidence>
<dbReference type="EC" id="1.3.8.1" evidence="7"/>
<dbReference type="Proteomes" id="UP000652013">
    <property type="component" value="Unassembled WGS sequence"/>
</dbReference>
<keyword evidence="32" id="KW-1185">Reference proteome</keyword>
<dbReference type="FunFam" id="2.40.110.20:FF:000001">
    <property type="entry name" value="Acyl-CoA dehydrogenase AidB"/>
    <property type="match status" value="1"/>
</dbReference>
<dbReference type="GO" id="GO:0016937">
    <property type="term" value="F:short-chain fatty acyl-CoA dehydrogenase activity"/>
    <property type="evidence" value="ECO:0007669"/>
    <property type="project" value="UniProtKB-EC"/>
</dbReference>
<dbReference type="GO" id="GO:0070991">
    <property type="term" value="F:medium-chain fatty acyl-CoA dehydrogenase activity"/>
    <property type="evidence" value="ECO:0007669"/>
    <property type="project" value="UniProtKB-EC"/>
</dbReference>
<evidence type="ECO:0000256" key="18">
    <source>
        <dbReference type="ARBA" id="ARBA00050695"/>
    </source>
</evidence>
<evidence type="ECO:0000313" key="32">
    <source>
        <dbReference type="Proteomes" id="UP000652013"/>
    </source>
</evidence>
<reference evidence="31" key="1">
    <citation type="submission" date="2021-01" db="EMBL/GenBank/DDBJ databases">
        <title>Whole genome shotgun sequence of Spirilliplanes yamanashiensis NBRC 15828.</title>
        <authorList>
            <person name="Komaki H."/>
            <person name="Tamura T."/>
        </authorList>
    </citation>
    <scope>NUCLEOTIDE SEQUENCE</scope>
    <source>
        <strain evidence="31">NBRC 15828</strain>
    </source>
</reference>
<comment type="catalytic activity">
    <reaction evidence="16">
        <text>a short-chain 2,3-saturated fatty acyl-CoA + oxidized [electron-transfer flavoprotein] + H(+) = a short-chain (2E)-enoyl-CoA + reduced [electron-transfer flavoprotein]</text>
        <dbReference type="Rhea" id="RHEA:47196"/>
        <dbReference type="Rhea" id="RHEA-COMP:10685"/>
        <dbReference type="Rhea" id="RHEA-COMP:10686"/>
        <dbReference type="ChEBI" id="CHEBI:15378"/>
        <dbReference type="ChEBI" id="CHEBI:57692"/>
        <dbReference type="ChEBI" id="CHEBI:58307"/>
        <dbReference type="ChEBI" id="CHEBI:87487"/>
        <dbReference type="ChEBI" id="CHEBI:87488"/>
        <dbReference type="EC" id="1.3.8.1"/>
    </reaction>
</comment>
<dbReference type="InterPro" id="IPR006091">
    <property type="entry name" value="Acyl-CoA_Oxase/DH_mid-dom"/>
</dbReference>
<evidence type="ECO:0000256" key="3">
    <source>
        <dbReference type="ARBA" id="ARBA00009347"/>
    </source>
</evidence>
<evidence type="ECO:0000259" key="28">
    <source>
        <dbReference type="Pfam" id="PF00441"/>
    </source>
</evidence>
<evidence type="ECO:0000256" key="1">
    <source>
        <dbReference type="ARBA" id="ARBA00001974"/>
    </source>
</evidence>
<dbReference type="InterPro" id="IPR025878">
    <property type="entry name" value="Acyl-CoA_dh-like_C_dom"/>
</dbReference>
<evidence type="ECO:0000259" key="30">
    <source>
        <dbReference type="Pfam" id="PF12806"/>
    </source>
</evidence>
<dbReference type="AlphaFoldDB" id="A0A8J3Y782"/>
<evidence type="ECO:0000256" key="4">
    <source>
        <dbReference type="ARBA" id="ARBA00011738"/>
    </source>
</evidence>
<evidence type="ECO:0000256" key="16">
    <source>
        <dbReference type="ARBA" id="ARBA00050315"/>
    </source>
</evidence>
<protein>
    <recommendedName>
        <fullName evidence="23">Broad-specificity linear acyl-CoA dehydrogenase FadE5</fullName>
        <ecNumber evidence="7">1.3.8.1</ecNumber>
        <ecNumber evidence="5">1.3.8.7</ecNumber>
        <ecNumber evidence="6">1.3.8.8</ecNumber>
    </recommendedName>
    <alternativeName>
        <fullName evidence="25">Long-chain-acyl-CoA dehydrogenase</fullName>
    </alternativeName>
    <alternativeName>
        <fullName evidence="26">Medium-chain-acyl-CoA dehydrogenase</fullName>
    </alternativeName>
    <alternativeName>
        <fullName evidence="24">Short-chain-acyl-CoA dehydrogenase</fullName>
    </alternativeName>
</protein>
<comment type="catalytic activity">
    <reaction evidence="18">
        <text>butanoyl-CoA + oxidized [electron-transfer flavoprotein] + H(+) = (2E)-butenoyl-CoA + reduced [electron-transfer flavoprotein]</text>
        <dbReference type="Rhea" id="RHEA:24004"/>
        <dbReference type="Rhea" id="RHEA-COMP:10685"/>
        <dbReference type="Rhea" id="RHEA-COMP:10686"/>
        <dbReference type="ChEBI" id="CHEBI:15378"/>
        <dbReference type="ChEBI" id="CHEBI:57332"/>
        <dbReference type="ChEBI" id="CHEBI:57371"/>
        <dbReference type="ChEBI" id="CHEBI:57692"/>
        <dbReference type="ChEBI" id="CHEBI:58307"/>
    </reaction>
</comment>
<evidence type="ECO:0000256" key="11">
    <source>
        <dbReference type="ARBA" id="ARBA00023002"/>
    </source>
</evidence>
<dbReference type="EMBL" id="BOOY01000014">
    <property type="protein sequence ID" value="GIJ02707.1"/>
    <property type="molecule type" value="Genomic_DNA"/>
</dbReference>
<comment type="catalytic activity">
    <reaction evidence="21">
        <text>oxidized [electron-transfer flavoprotein] + hexadecanoyl-CoA + H(+) = (2E)-hexadecenoyl-CoA + reduced [electron-transfer flavoprotein]</text>
        <dbReference type="Rhea" id="RHEA:43448"/>
        <dbReference type="Rhea" id="RHEA-COMP:10685"/>
        <dbReference type="Rhea" id="RHEA-COMP:10686"/>
        <dbReference type="ChEBI" id="CHEBI:15378"/>
        <dbReference type="ChEBI" id="CHEBI:57379"/>
        <dbReference type="ChEBI" id="CHEBI:57692"/>
        <dbReference type="ChEBI" id="CHEBI:58307"/>
        <dbReference type="ChEBI" id="CHEBI:61526"/>
    </reaction>
</comment>
<evidence type="ECO:0000256" key="12">
    <source>
        <dbReference type="ARBA" id="ARBA00023098"/>
    </source>
</evidence>
<dbReference type="GO" id="GO:0004466">
    <property type="term" value="F:long-chain fatty acyl-CoA dehydrogenase activity"/>
    <property type="evidence" value="ECO:0007669"/>
    <property type="project" value="UniProtKB-EC"/>
</dbReference>
<keyword evidence="12" id="KW-0443">Lipid metabolism</keyword>
<evidence type="ECO:0000256" key="8">
    <source>
        <dbReference type="ARBA" id="ARBA00022630"/>
    </source>
</evidence>
<name>A0A8J3Y782_9ACTN</name>
<comment type="catalytic activity">
    <reaction evidence="17">
        <text>dodecanoyl-CoA + oxidized [electron-transfer flavoprotein] + H(+) = (2E)-dodecenoyl-CoA + reduced [electron-transfer flavoprotein]</text>
        <dbReference type="Rhea" id="RHEA:47296"/>
        <dbReference type="Rhea" id="RHEA-COMP:10685"/>
        <dbReference type="Rhea" id="RHEA-COMP:10686"/>
        <dbReference type="ChEBI" id="CHEBI:15378"/>
        <dbReference type="ChEBI" id="CHEBI:57330"/>
        <dbReference type="ChEBI" id="CHEBI:57375"/>
        <dbReference type="ChEBI" id="CHEBI:57692"/>
        <dbReference type="ChEBI" id="CHEBI:58307"/>
    </reaction>
</comment>
<dbReference type="PANTHER" id="PTHR42803:SF1">
    <property type="entry name" value="BROAD-SPECIFICITY LINEAR ACYL-COA DEHYDROGENASE FADE5"/>
    <property type="match status" value="1"/>
</dbReference>
<dbReference type="GO" id="GO:0005886">
    <property type="term" value="C:plasma membrane"/>
    <property type="evidence" value="ECO:0007669"/>
    <property type="project" value="TreeGrafter"/>
</dbReference>
<dbReference type="InterPro" id="IPR009075">
    <property type="entry name" value="AcylCo_DH/oxidase_C"/>
</dbReference>
<dbReference type="SUPFAM" id="SSF56645">
    <property type="entry name" value="Acyl-CoA dehydrogenase NM domain-like"/>
    <property type="match status" value="1"/>
</dbReference>
<comment type="catalytic activity">
    <reaction evidence="13">
        <text>a medium-chain 2,3-saturated fatty acyl-CoA + oxidized [electron-transfer flavoprotein] + H(+) = a medium-chain (2E)-enoyl-CoA + reduced [electron-transfer flavoprotein]</text>
        <dbReference type="Rhea" id="RHEA:14477"/>
        <dbReference type="Rhea" id="RHEA-COMP:10685"/>
        <dbReference type="Rhea" id="RHEA-COMP:10686"/>
        <dbReference type="ChEBI" id="CHEBI:15378"/>
        <dbReference type="ChEBI" id="CHEBI:57692"/>
        <dbReference type="ChEBI" id="CHEBI:58307"/>
        <dbReference type="ChEBI" id="CHEBI:83723"/>
        <dbReference type="ChEBI" id="CHEBI:83726"/>
        <dbReference type="EC" id="1.3.8.7"/>
    </reaction>
</comment>
<comment type="catalytic activity">
    <reaction evidence="14">
        <text>hexanoyl-CoA + oxidized [electron-transfer flavoprotein] + H(+) = (2E)-hexenoyl-CoA + reduced [electron-transfer flavoprotein]</text>
        <dbReference type="Rhea" id="RHEA:43464"/>
        <dbReference type="Rhea" id="RHEA-COMP:10685"/>
        <dbReference type="Rhea" id="RHEA-COMP:10686"/>
        <dbReference type="ChEBI" id="CHEBI:15378"/>
        <dbReference type="ChEBI" id="CHEBI:57692"/>
        <dbReference type="ChEBI" id="CHEBI:58307"/>
        <dbReference type="ChEBI" id="CHEBI:62077"/>
        <dbReference type="ChEBI" id="CHEBI:62620"/>
    </reaction>
</comment>
<dbReference type="Pfam" id="PF12806">
    <property type="entry name" value="Acyl-CoA_dh_C"/>
    <property type="match status" value="1"/>
</dbReference>
<feature type="domain" description="Acetyl-CoA dehydrogenase-like C-terminal" evidence="30">
    <location>
        <begin position="481"/>
        <end position="613"/>
    </location>
</feature>
<evidence type="ECO:0000256" key="13">
    <source>
        <dbReference type="ARBA" id="ARBA00047882"/>
    </source>
</evidence>
<dbReference type="Gene3D" id="2.40.110.20">
    <property type="match status" value="1"/>
</dbReference>
<sequence>MSHYRSNLRDLEFNLFEVFGADRAFGKPPYAELDIDTARDILAEVDRLAREDLAASYVDGDRNPPRFDPATHTAPLPESFHKSYRAFMDAEFWRLDLPASLGGTTAPRALWWSIAELVLGANAPIWMYASGPSFAHVLKVEGTDEQKNWAQLFIDKQWGSTMVLTEPDAGSDVGAGRTRAVPQPDGSWHIEGVKRFITSGEHDLSDNIIHYVLARPVGVEGAGGPGTKGLSLFIVPKFHFDADGELGERNGVYATNVEHKMGLKVSNTCEMTFGEHGTPAKGWLLGDIHDGIRQMFMIIEYARMMVGTKAIATLSSGYLNALDYAKSRVQGADLVQSTNKAAPRVTITHHPDVRRSLLLQKSYVEGLRALVCYTAGWQDTIYMAEAAGDEKTATKAKRINDLLLPLVKGVGSERAYELLGHESLQTFGGSGFLQDYPLEQYVRDAKIDTLYEGTTAIQSLDLIFRKIVKDQGRGLGALALEIQTFIDSEAGNGQLKEERLALGKALGELQTVLGTMMTWLQAAQGGETRELYKVGLHSRRVLLALGDVVLSWLLLRQAEVALRALGGEVGEKDRHFYTGKVAAARFFTREVLPRIGADRRIIENATLDAMELPEEAF</sequence>
<keyword evidence="8 27" id="KW-0285">Flavoprotein</keyword>
<comment type="catalytic activity">
    <reaction evidence="15">
        <text>a long-chain 2,3-saturated fatty acyl-CoA + oxidized [electron-transfer flavoprotein] + H(+) = a long-chain (2E)-enoyl-CoA + reduced [electron-transfer flavoprotein]</text>
        <dbReference type="Rhea" id="RHEA:17721"/>
        <dbReference type="Rhea" id="RHEA-COMP:10685"/>
        <dbReference type="Rhea" id="RHEA-COMP:10686"/>
        <dbReference type="ChEBI" id="CHEBI:15378"/>
        <dbReference type="ChEBI" id="CHEBI:57692"/>
        <dbReference type="ChEBI" id="CHEBI:58307"/>
        <dbReference type="ChEBI" id="CHEBI:83721"/>
        <dbReference type="ChEBI" id="CHEBI:83727"/>
        <dbReference type="EC" id="1.3.8.8"/>
    </reaction>
</comment>
<evidence type="ECO:0000256" key="27">
    <source>
        <dbReference type="RuleBase" id="RU362125"/>
    </source>
</evidence>
<organism evidence="31 32">
    <name type="scientific">Spirilliplanes yamanashiensis</name>
    <dbReference type="NCBI Taxonomy" id="42233"/>
    <lineage>
        <taxon>Bacteria</taxon>
        <taxon>Bacillati</taxon>
        <taxon>Actinomycetota</taxon>
        <taxon>Actinomycetes</taxon>
        <taxon>Micromonosporales</taxon>
        <taxon>Micromonosporaceae</taxon>
        <taxon>Spirilliplanes</taxon>
    </lineage>
</organism>
<comment type="similarity">
    <text evidence="3 27">Belongs to the acyl-CoA dehydrogenase family.</text>
</comment>
<comment type="pathway">
    <text evidence="2">Lipid metabolism; fatty acid metabolism.</text>
</comment>
<evidence type="ECO:0000256" key="2">
    <source>
        <dbReference type="ARBA" id="ARBA00004872"/>
    </source>
</evidence>
<evidence type="ECO:0000256" key="26">
    <source>
        <dbReference type="ARBA" id="ARBA00077336"/>
    </source>
</evidence>
<keyword evidence="11 27" id="KW-0560">Oxidoreductase</keyword>
<dbReference type="InterPro" id="IPR009100">
    <property type="entry name" value="AcylCoA_DH/oxidase_NM_dom_sf"/>
</dbReference>
<comment type="cofactor">
    <cofactor evidence="1 27">
        <name>FAD</name>
        <dbReference type="ChEBI" id="CHEBI:57692"/>
    </cofactor>
</comment>
<comment type="catalytic activity">
    <reaction evidence="19">
        <text>decanoyl-CoA + oxidized [electron-transfer flavoprotein] + H(+) = (2E)-decenoyl-CoA + reduced [electron-transfer flavoprotein]</text>
        <dbReference type="Rhea" id="RHEA:48176"/>
        <dbReference type="Rhea" id="RHEA-COMP:10685"/>
        <dbReference type="Rhea" id="RHEA-COMP:10686"/>
        <dbReference type="ChEBI" id="CHEBI:15378"/>
        <dbReference type="ChEBI" id="CHEBI:57692"/>
        <dbReference type="ChEBI" id="CHEBI:58307"/>
        <dbReference type="ChEBI" id="CHEBI:61406"/>
        <dbReference type="ChEBI" id="CHEBI:61430"/>
    </reaction>
</comment>
<evidence type="ECO:0000256" key="23">
    <source>
        <dbReference type="ARBA" id="ARBA00069359"/>
    </source>
</evidence>
<dbReference type="Pfam" id="PF00441">
    <property type="entry name" value="Acyl-CoA_dh_1"/>
    <property type="match status" value="1"/>
</dbReference>
<evidence type="ECO:0000256" key="15">
    <source>
        <dbReference type="ARBA" id="ARBA00049247"/>
    </source>
</evidence>
<evidence type="ECO:0000256" key="7">
    <source>
        <dbReference type="ARBA" id="ARBA00012046"/>
    </source>
</evidence>
<feature type="domain" description="Acyl-CoA oxidase/dehydrogenase middle" evidence="29">
    <location>
        <begin position="162"/>
        <end position="273"/>
    </location>
</feature>
<keyword evidence="10" id="KW-0276">Fatty acid metabolism</keyword>